<dbReference type="Pfam" id="PF25944">
    <property type="entry name" value="Beta-barrel_RND"/>
    <property type="match status" value="1"/>
</dbReference>
<dbReference type="Gene3D" id="2.40.50.100">
    <property type="match status" value="1"/>
</dbReference>
<feature type="region of interest" description="Disordered" evidence="5">
    <location>
        <begin position="381"/>
        <end position="428"/>
    </location>
</feature>
<keyword evidence="6" id="KW-0472">Membrane</keyword>
<dbReference type="GO" id="GO:1990281">
    <property type="term" value="C:efflux pump complex"/>
    <property type="evidence" value="ECO:0007669"/>
    <property type="project" value="TreeGrafter"/>
</dbReference>
<dbReference type="InterPro" id="IPR058627">
    <property type="entry name" value="MdtA-like_C"/>
</dbReference>
<feature type="coiled-coil region" evidence="4">
    <location>
        <begin position="127"/>
        <end position="192"/>
    </location>
</feature>
<dbReference type="InterPro" id="IPR058625">
    <property type="entry name" value="MdtA-like_BSH"/>
</dbReference>
<evidence type="ECO:0000256" key="2">
    <source>
        <dbReference type="ARBA" id="ARBA00009477"/>
    </source>
</evidence>
<feature type="transmembrane region" description="Helical" evidence="6">
    <location>
        <begin position="7"/>
        <end position="25"/>
    </location>
</feature>
<evidence type="ECO:0000256" key="4">
    <source>
        <dbReference type="SAM" id="Coils"/>
    </source>
</evidence>
<keyword evidence="11" id="KW-1185">Reference proteome</keyword>
<name>A0A5C4LGF9_9HYPH</name>
<dbReference type="EMBL" id="VDDA01000006">
    <property type="protein sequence ID" value="TNC12307.1"/>
    <property type="molecule type" value="Genomic_DNA"/>
</dbReference>
<feature type="compositionally biased region" description="Basic and acidic residues" evidence="5">
    <location>
        <begin position="381"/>
        <end position="408"/>
    </location>
</feature>
<dbReference type="Gene3D" id="2.40.30.170">
    <property type="match status" value="1"/>
</dbReference>
<evidence type="ECO:0000256" key="5">
    <source>
        <dbReference type="SAM" id="MobiDB-lite"/>
    </source>
</evidence>
<evidence type="ECO:0000259" key="8">
    <source>
        <dbReference type="Pfam" id="PF25944"/>
    </source>
</evidence>
<comment type="subcellular location">
    <subcellularLocation>
        <location evidence="1">Cell membrane</location>
    </subcellularLocation>
</comment>
<dbReference type="Proteomes" id="UP000305267">
    <property type="component" value="Unassembled WGS sequence"/>
</dbReference>
<protein>
    <submittedName>
        <fullName evidence="10">Efflux RND transporter periplasmic adaptor subunit</fullName>
    </submittedName>
</protein>
<comment type="caution">
    <text evidence="10">The sequence shown here is derived from an EMBL/GenBank/DDBJ whole genome shotgun (WGS) entry which is preliminary data.</text>
</comment>
<dbReference type="NCBIfam" id="TIGR01730">
    <property type="entry name" value="RND_mfp"/>
    <property type="match status" value="1"/>
</dbReference>
<dbReference type="AlphaFoldDB" id="A0A5C4LGF9"/>
<feature type="domain" description="Multidrug resistance protein MdtA-like C-terminal permuted SH3" evidence="9">
    <location>
        <begin position="318"/>
        <end position="376"/>
    </location>
</feature>
<gene>
    <name evidence="10" type="ORF">FF100_15855</name>
</gene>
<keyword evidence="3" id="KW-0813">Transport</keyword>
<dbReference type="GO" id="GO:0015562">
    <property type="term" value="F:efflux transmembrane transporter activity"/>
    <property type="evidence" value="ECO:0007669"/>
    <property type="project" value="TreeGrafter"/>
</dbReference>
<keyword evidence="6" id="KW-0812">Transmembrane</keyword>
<dbReference type="PANTHER" id="PTHR30469:SF36">
    <property type="entry name" value="BLL3903 PROTEIN"/>
    <property type="match status" value="1"/>
</dbReference>
<evidence type="ECO:0000259" key="7">
    <source>
        <dbReference type="Pfam" id="PF25917"/>
    </source>
</evidence>
<dbReference type="Gene3D" id="1.10.287.470">
    <property type="entry name" value="Helix hairpin bin"/>
    <property type="match status" value="1"/>
</dbReference>
<dbReference type="Pfam" id="PF25917">
    <property type="entry name" value="BSH_RND"/>
    <property type="match status" value="1"/>
</dbReference>
<evidence type="ECO:0000256" key="1">
    <source>
        <dbReference type="ARBA" id="ARBA00004236"/>
    </source>
</evidence>
<evidence type="ECO:0000313" key="10">
    <source>
        <dbReference type="EMBL" id="TNC12307.1"/>
    </source>
</evidence>
<evidence type="ECO:0000259" key="9">
    <source>
        <dbReference type="Pfam" id="PF25967"/>
    </source>
</evidence>
<dbReference type="RefSeq" id="WP_139036665.1">
    <property type="nucleotide sequence ID" value="NZ_VDDA01000006.1"/>
</dbReference>
<feature type="compositionally biased region" description="Low complexity" evidence="5">
    <location>
        <begin position="409"/>
        <end position="428"/>
    </location>
</feature>
<evidence type="ECO:0000256" key="6">
    <source>
        <dbReference type="SAM" id="Phobius"/>
    </source>
</evidence>
<dbReference type="InterPro" id="IPR006143">
    <property type="entry name" value="RND_pump_MFP"/>
</dbReference>
<keyword evidence="4" id="KW-0175">Coiled coil</keyword>
<evidence type="ECO:0000256" key="3">
    <source>
        <dbReference type="ARBA" id="ARBA00022448"/>
    </source>
</evidence>
<feature type="domain" description="Multidrug resistance protein MdtA-like beta-barrel" evidence="8">
    <location>
        <begin position="232"/>
        <end position="314"/>
    </location>
</feature>
<dbReference type="Gene3D" id="2.40.420.20">
    <property type="match status" value="1"/>
</dbReference>
<dbReference type="SUPFAM" id="SSF111369">
    <property type="entry name" value="HlyD-like secretion proteins"/>
    <property type="match status" value="1"/>
</dbReference>
<feature type="domain" description="Multidrug resistance protein MdtA-like barrel-sandwich hybrid" evidence="7">
    <location>
        <begin position="88"/>
        <end position="228"/>
    </location>
</feature>
<comment type="similarity">
    <text evidence="2">Belongs to the membrane fusion protein (MFP) (TC 8.A.1) family.</text>
</comment>
<accession>A0A5C4LGF9</accession>
<dbReference type="Pfam" id="PF25967">
    <property type="entry name" value="RND-MFP_C"/>
    <property type="match status" value="1"/>
</dbReference>
<dbReference type="InterPro" id="IPR058626">
    <property type="entry name" value="MdtA-like_b-barrel"/>
</dbReference>
<keyword evidence="6" id="KW-1133">Transmembrane helix</keyword>
<reference evidence="10 11" key="1">
    <citation type="submission" date="2019-06" db="EMBL/GenBank/DDBJ databases">
        <title>Genome of Methylobacterium sp. 17Sr1-39.</title>
        <authorList>
            <person name="Seo T."/>
        </authorList>
    </citation>
    <scope>NUCLEOTIDE SEQUENCE [LARGE SCALE GENOMIC DNA]</scope>
    <source>
        <strain evidence="10 11">17Sr1-39</strain>
    </source>
</reference>
<sequence length="428" mass="46311">MRAGIRYGLIGLTAVAAGAGLWWGLGHPLPAGVSGALPGPVAKVLAPPPAPKTKPEGPEFDVAVARAATETVPVAFSYTGTVISPKDAALQPRVTGVVVERPFEPGGHVKKGQVLFRIDPRPFEVALRTAEAQREQAVAQASFADAEVDRTQTLADKGYASEQRFQQLESNRQVARSRVQEAEAAIARQKLNLEYAVIRAPFDGRSSLSDVNLGDHVNENTTQLVSVVQVDPIEVQVALSTEDSEAVRAALKEDRAFIQTLDIQGKPERKATIYKLDNRFDPRTARRLVRAWLPNADERYLPGEFVRTRVQVGTEERLLVPTVALSAQLDQRIVWRVDDQGKVAMAPVTTGEEFGDRTAILKGLKAGDRIATDHLQLLRQDQRVGIKPEARESGKDESNKDGSGKDGSGKNARQAANAPADPPGDAVR</sequence>
<dbReference type="OrthoDB" id="9816569at2"/>
<proteinExistence type="inferred from homology"/>
<evidence type="ECO:0000313" key="11">
    <source>
        <dbReference type="Proteomes" id="UP000305267"/>
    </source>
</evidence>
<dbReference type="PANTHER" id="PTHR30469">
    <property type="entry name" value="MULTIDRUG RESISTANCE PROTEIN MDTA"/>
    <property type="match status" value="1"/>
</dbReference>
<organism evidence="10 11">
    <name type="scientific">Methylobacterium terricola</name>
    <dbReference type="NCBI Taxonomy" id="2583531"/>
    <lineage>
        <taxon>Bacteria</taxon>
        <taxon>Pseudomonadati</taxon>
        <taxon>Pseudomonadota</taxon>
        <taxon>Alphaproteobacteria</taxon>
        <taxon>Hyphomicrobiales</taxon>
        <taxon>Methylobacteriaceae</taxon>
        <taxon>Methylobacterium</taxon>
    </lineage>
</organism>